<feature type="non-terminal residue" evidence="8">
    <location>
        <position position="1"/>
    </location>
</feature>
<dbReference type="PRINTS" id="PR00153">
    <property type="entry name" value="CSAPPISMRASE"/>
</dbReference>
<dbReference type="InterPro" id="IPR001680">
    <property type="entry name" value="WD40_rpt"/>
</dbReference>
<evidence type="ECO:0000256" key="6">
    <source>
        <dbReference type="ARBA" id="ARBA00023235"/>
    </source>
</evidence>
<reference evidence="8" key="1">
    <citation type="submission" date="2020-04" db="EMBL/GenBank/DDBJ databases">
        <authorList>
            <person name="Alioto T."/>
            <person name="Alioto T."/>
            <person name="Gomez Garrido J."/>
        </authorList>
    </citation>
    <scope>NUCLEOTIDE SEQUENCE</scope>
    <source>
        <strain evidence="8">A484AB</strain>
    </source>
</reference>
<evidence type="ECO:0000256" key="4">
    <source>
        <dbReference type="ARBA" id="ARBA00022737"/>
    </source>
</evidence>
<dbReference type="Gene3D" id="2.40.100.10">
    <property type="entry name" value="Cyclophilin-like"/>
    <property type="match status" value="1"/>
</dbReference>
<accession>A0A6S7IGT1</accession>
<keyword evidence="3" id="KW-0853">WD repeat</keyword>
<dbReference type="OrthoDB" id="10264753at2759"/>
<evidence type="ECO:0000313" key="9">
    <source>
        <dbReference type="Proteomes" id="UP001152795"/>
    </source>
</evidence>
<dbReference type="GO" id="GO:0005634">
    <property type="term" value="C:nucleus"/>
    <property type="evidence" value="ECO:0007669"/>
    <property type="project" value="UniProtKB-ARBA"/>
</dbReference>
<dbReference type="Pfam" id="PF00160">
    <property type="entry name" value="Pro_isomerase"/>
    <property type="match status" value="1"/>
</dbReference>
<dbReference type="Gene3D" id="2.130.10.10">
    <property type="entry name" value="YVTN repeat-like/Quinoprotein amine dehydrogenase"/>
    <property type="match status" value="1"/>
</dbReference>
<feature type="non-terminal residue" evidence="8">
    <location>
        <position position="624"/>
    </location>
</feature>
<sequence>HIILKHADEDYPNFTNALERNPIHRNATLFQLWPVADRTVAYKKTYKVANLHHPEIHDNEDLHVQIISYLLVALHCAFIKSSCTALRKFFNTLVHQEETIILTYACMAMHFYVGSICCTAASVDGLLFCSVASDKSLKVFDVINFDMINMMKIGYEPGQCEWIYSRGAVIAALACSEKDSGKIHIYDGRGNNVPLHTIAIHTKPITFIKYNSKYDVIVSADEAGMVEYWSGLKGDCKFPQNIDFQYKTDTDLFEFVMCKTIPTSLAFSPDGKLFATMATDRKVRIFRFLSGKKNRVFDENLQVYTDMQQSGRHLPDMEFGRRMAGEKDLEKTKNLRYSNITFDESGYFLLYATLFGIKVINIHTNRCVRIIGKNENVRFLSLALYQGKPSQGKAAATLETEAADNPSLNKSTTDPTIFCTANKKNRFYIFTRRDPDQSAEGDRDVFNEKPSREEIYAATESSGGLDRVAESAVIHTTMGDIQVKLFVKECPKTVENFVVHSRNAYYNGHIFHRVIKQFMIQTGDPLGDGTGGESIWGGEFEDELHHNLRHDRPYTLSMANAGPNTNGSQFFITIVPAPWLDNKHTVFGRVVKGMDVVQEISNVSTNPRDDKPYEEVKVINITLK</sequence>
<gene>
    <name evidence="8" type="ORF">PACLA_8A050969</name>
</gene>
<organism evidence="8 9">
    <name type="scientific">Paramuricea clavata</name>
    <name type="common">Red gorgonian</name>
    <name type="synonym">Violescent sea-whip</name>
    <dbReference type="NCBI Taxonomy" id="317549"/>
    <lineage>
        <taxon>Eukaryota</taxon>
        <taxon>Metazoa</taxon>
        <taxon>Cnidaria</taxon>
        <taxon>Anthozoa</taxon>
        <taxon>Octocorallia</taxon>
        <taxon>Malacalcyonacea</taxon>
        <taxon>Plexauridae</taxon>
        <taxon>Paramuricea</taxon>
    </lineage>
</organism>
<evidence type="ECO:0000259" key="7">
    <source>
        <dbReference type="PROSITE" id="PS50072"/>
    </source>
</evidence>
<dbReference type="PANTHER" id="PTHR45625:SF4">
    <property type="entry name" value="PEPTIDYLPROLYL ISOMERASE DOMAIN AND WD REPEAT-CONTAINING PROTEIN 1"/>
    <property type="match status" value="1"/>
</dbReference>
<dbReference type="PANTHER" id="PTHR45625">
    <property type="entry name" value="PEPTIDYL-PROLYL CIS-TRANS ISOMERASE-RELATED"/>
    <property type="match status" value="1"/>
</dbReference>
<comment type="caution">
    <text evidence="8">The sequence shown here is derived from an EMBL/GenBank/DDBJ whole genome shotgun (WGS) entry which is preliminary data.</text>
</comment>
<keyword evidence="4" id="KW-0677">Repeat</keyword>
<evidence type="ECO:0000256" key="2">
    <source>
        <dbReference type="ARBA" id="ARBA00013194"/>
    </source>
</evidence>
<evidence type="ECO:0000256" key="1">
    <source>
        <dbReference type="ARBA" id="ARBA00000971"/>
    </source>
</evidence>
<evidence type="ECO:0000313" key="8">
    <source>
        <dbReference type="EMBL" id="CAB4016837.1"/>
    </source>
</evidence>
<comment type="catalytic activity">
    <reaction evidence="1">
        <text>[protein]-peptidylproline (omega=180) = [protein]-peptidylproline (omega=0)</text>
        <dbReference type="Rhea" id="RHEA:16237"/>
        <dbReference type="Rhea" id="RHEA-COMP:10747"/>
        <dbReference type="Rhea" id="RHEA-COMP:10748"/>
        <dbReference type="ChEBI" id="CHEBI:83833"/>
        <dbReference type="ChEBI" id="CHEBI:83834"/>
        <dbReference type="EC" id="5.2.1.8"/>
    </reaction>
</comment>
<dbReference type="PROSITE" id="PS50072">
    <property type="entry name" value="CSA_PPIASE_2"/>
    <property type="match status" value="1"/>
</dbReference>
<evidence type="ECO:0000256" key="5">
    <source>
        <dbReference type="ARBA" id="ARBA00023110"/>
    </source>
</evidence>
<dbReference type="InterPro" id="IPR044666">
    <property type="entry name" value="Cyclophilin_A-like"/>
</dbReference>
<keyword evidence="5" id="KW-0697">Rotamase</keyword>
<dbReference type="InterPro" id="IPR002130">
    <property type="entry name" value="Cyclophilin-type_PPIase_dom"/>
</dbReference>
<evidence type="ECO:0000256" key="3">
    <source>
        <dbReference type="ARBA" id="ARBA00022574"/>
    </source>
</evidence>
<dbReference type="CDD" id="cd01927">
    <property type="entry name" value="cyclophilin_WD40"/>
    <property type="match status" value="1"/>
</dbReference>
<dbReference type="EMBL" id="CACRXK020009278">
    <property type="protein sequence ID" value="CAB4016837.1"/>
    <property type="molecule type" value="Genomic_DNA"/>
</dbReference>
<dbReference type="FunFam" id="2.40.100.10:FF:000003">
    <property type="entry name" value="Peptidylprolyl isomerase domain and WD repeat-containing 1"/>
    <property type="match status" value="1"/>
</dbReference>
<keyword evidence="9" id="KW-1185">Reference proteome</keyword>
<name>A0A6S7IGT1_PARCT</name>
<dbReference type="InterPro" id="IPR015943">
    <property type="entry name" value="WD40/YVTN_repeat-like_dom_sf"/>
</dbReference>
<dbReference type="Pfam" id="PF00400">
    <property type="entry name" value="WD40"/>
    <property type="match status" value="1"/>
</dbReference>
<proteinExistence type="predicted"/>
<dbReference type="GO" id="GO:0003755">
    <property type="term" value="F:peptidyl-prolyl cis-trans isomerase activity"/>
    <property type="evidence" value="ECO:0007669"/>
    <property type="project" value="UniProtKB-KW"/>
</dbReference>
<dbReference type="EC" id="5.2.1.8" evidence="2"/>
<dbReference type="AlphaFoldDB" id="A0A6S7IGT1"/>
<keyword evidence="6 8" id="KW-0413">Isomerase</keyword>
<dbReference type="SMART" id="SM00320">
    <property type="entry name" value="WD40"/>
    <property type="match status" value="3"/>
</dbReference>
<dbReference type="InterPro" id="IPR036322">
    <property type="entry name" value="WD40_repeat_dom_sf"/>
</dbReference>
<dbReference type="SUPFAM" id="SSF50978">
    <property type="entry name" value="WD40 repeat-like"/>
    <property type="match status" value="1"/>
</dbReference>
<dbReference type="Proteomes" id="UP001152795">
    <property type="component" value="Unassembled WGS sequence"/>
</dbReference>
<protein>
    <recommendedName>
        <fullName evidence="2">peptidylprolyl isomerase</fullName>
        <ecNumber evidence="2">5.2.1.8</ecNumber>
    </recommendedName>
</protein>
<dbReference type="InterPro" id="IPR029000">
    <property type="entry name" value="Cyclophilin-like_dom_sf"/>
</dbReference>
<feature type="domain" description="PPIase cyclophilin-type" evidence="7">
    <location>
        <begin position="468"/>
        <end position="623"/>
    </location>
</feature>
<dbReference type="SUPFAM" id="SSF50891">
    <property type="entry name" value="Cyclophilin-like"/>
    <property type="match status" value="1"/>
</dbReference>